<comment type="subcellular location">
    <subcellularLocation>
        <location evidence="2">Cell membrane</location>
        <topology evidence="2">Multi-pass membrane protein</topology>
    </subcellularLocation>
</comment>
<protein>
    <submittedName>
        <fullName evidence="15">Cytochrome b</fullName>
    </submittedName>
</protein>
<keyword evidence="10" id="KW-0408">Iron</keyword>
<keyword evidence="7" id="KW-0479">Metal-binding</keyword>
<keyword evidence="4" id="KW-1003">Cell membrane</keyword>
<keyword evidence="3" id="KW-0813">Transport</keyword>
<dbReference type="GO" id="GO:0009055">
    <property type="term" value="F:electron transfer activity"/>
    <property type="evidence" value="ECO:0007669"/>
    <property type="project" value="InterPro"/>
</dbReference>
<keyword evidence="8" id="KW-0249">Electron transport</keyword>
<feature type="domain" description="Cytochrome b561 bacterial/Ni-hydrogenase" evidence="14">
    <location>
        <begin position="8"/>
        <end position="176"/>
    </location>
</feature>
<dbReference type="Pfam" id="PF01292">
    <property type="entry name" value="Ni_hydr_CYTB"/>
    <property type="match status" value="1"/>
</dbReference>
<sequence>MQRTVKKYDPISIVLHWTTALTIIGLFALGLWMVDLNYYSEWYKPAPHWHKSIGLCLAAVTLFRLIWKQFASHPPIEGANWEKVGAKLAHAVIYLLLIGLFISGYLISTADGRAIDVFDWFSVPALGELFNNQADLAGEVHYYIAFTLIGLSALHALAALKHHFINKDNTLRKMLGVTKS</sequence>
<keyword evidence="9 13" id="KW-1133">Transmembrane helix</keyword>
<feature type="transmembrane region" description="Helical" evidence="13">
    <location>
        <begin position="12"/>
        <end position="34"/>
    </location>
</feature>
<evidence type="ECO:0000256" key="12">
    <source>
        <dbReference type="ARBA" id="ARBA00037975"/>
    </source>
</evidence>
<gene>
    <name evidence="15" type="ORF">Q4568_04405</name>
</gene>
<dbReference type="SUPFAM" id="SSF81342">
    <property type="entry name" value="Transmembrane di-heme cytochromes"/>
    <property type="match status" value="1"/>
</dbReference>
<evidence type="ECO:0000256" key="5">
    <source>
        <dbReference type="ARBA" id="ARBA00022617"/>
    </source>
</evidence>
<comment type="similarity">
    <text evidence="12">Belongs to the cytochrome b561 family.</text>
</comment>
<keyword evidence="11 13" id="KW-0472">Membrane</keyword>
<dbReference type="Proteomes" id="UP001170624">
    <property type="component" value="Unassembled WGS sequence"/>
</dbReference>
<evidence type="ECO:0000259" key="14">
    <source>
        <dbReference type="Pfam" id="PF01292"/>
    </source>
</evidence>
<evidence type="ECO:0000256" key="10">
    <source>
        <dbReference type="ARBA" id="ARBA00023004"/>
    </source>
</evidence>
<evidence type="ECO:0000256" key="4">
    <source>
        <dbReference type="ARBA" id="ARBA00022475"/>
    </source>
</evidence>
<evidence type="ECO:0000313" key="16">
    <source>
        <dbReference type="Proteomes" id="UP001170624"/>
    </source>
</evidence>
<evidence type="ECO:0000256" key="8">
    <source>
        <dbReference type="ARBA" id="ARBA00022982"/>
    </source>
</evidence>
<evidence type="ECO:0000256" key="1">
    <source>
        <dbReference type="ARBA" id="ARBA00001970"/>
    </source>
</evidence>
<comment type="caution">
    <text evidence="15">The sequence shown here is derived from an EMBL/GenBank/DDBJ whole genome shotgun (WGS) entry which is preliminary data.</text>
</comment>
<evidence type="ECO:0000256" key="6">
    <source>
        <dbReference type="ARBA" id="ARBA00022692"/>
    </source>
</evidence>
<evidence type="ECO:0000256" key="7">
    <source>
        <dbReference type="ARBA" id="ARBA00022723"/>
    </source>
</evidence>
<dbReference type="Gene3D" id="1.20.950.20">
    <property type="entry name" value="Transmembrane di-heme cytochromes, Chain C"/>
    <property type="match status" value="2"/>
</dbReference>
<dbReference type="InterPro" id="IPR052168">
    <property type="entry name" value="Cytochrome_b561_oxidase"/>
</dbReference>
<dbReference type="EMBL" id="JAUOPU010000003">
    <property type="protein sequence ID" value="MDO6541759.1"/>
    <property type="molecule type" value="Genomic_DNA"/>
</dbReference>
<evidence type="ECO:0000313" key="15">
    <source>
        <dbReference type="EMBL" id="MDO6541759.1"/>
    </source>
</evidence>
<dbReference type="InterPro" id="IPR011577">
    <property type="entry name" value="Cyt_b561_bac/Ni-Hgenase"/>
</dbReference>
<dbReference type="AlphaFoldDB" id="A0AAW7Y4V7"/>
<organism evidence="15 16">
    <name type="scientific">Photobacterium sanguinicancri</name>
    <dbReference type="NCBI Taxonomy" id="875932"/>
    <lineage>
        <taxon>Bacteria</taxon>
        <taxon>Pseudomonadati</taxon>
        <taxon>Pseudomonadota</taxon>
        <taxon>Gammaproteobacteria</taxon>
        <taxon>Vibrionales</taxon>
        <taxon>Vibrionaceae</taxon>
        <taxon>Photobacterium</taxon>
    </lineage>
</organism>
<evidence type="ECO:0000256" key="2">
    <source>
        <dbReference type="ARBA" id="ARBA00004651"/>
    </source>
</evidence>
<dbReference type="PANTHER" id="PTHR30529">
    <property type="entry name" value="CYTOCHROME B561"/>
    <property type="match status" value="1"/>
</dbReference>
<keyword evidence="6 13" id="KW-0812">Transmembrane</keyword>
<keyword evidence="5" id="KW-0349">Heme</keyword>
<dbReference type="GO" id="GO:0022904">
    <property type="term" value="P:respiratory electron transport chain"/>
    <property type="evidence" value="ECO:0007669"/>
    <property type="project" value="InterPro"/>
</dbReference>
<name>A0AAW7Y4V7_9GAMM</name>
<proteinExistence type="inferred from homology"/>
<evidence type="ECO:0000256" key="13">
    <source>
        <dbReference type="SAM" id="Phobius"/>
    </source>
</evidence>
<feature type="transmembrane region" description="Helical" evidence="13">
    <location>
        <begin position="140"/>
        <end position="160"/>
    </location>
</feature>
<accession>A0AAW7Y4V7</accession>
<feature type="transmembrane region" description="Helical" evidence="13">
    <location>
        <begin position="49"/>
        <end position="67"/>
    </location>
</feature>
<dbReference type="PANTHER" id="PTHR30529:SF1">
    <property type="entry name" value="CYTOCHROME B561 HOMOLOG 2"/>
    <property type="match status" value="1"/>
</dbReference>
<dbReference type="InterPro" id="IPR016174">
    <property type="entry name" value="Di-haem_cyt_TM"/>
</dbReference>
<evidence type="ECO:0000256" key="9">
    <source>
        <dbReference type="ARBA" id="ARBA00022989"/>
    </source>
</evidence>
<dbReference type="GO" id="GO:0020037">
    <property type="term" value="F:heme binding"/>
    <property type="evidence" value="ECO:0007669"/>
    <property type="project" value="TreeGrafter"/>
</dbReference>
<dbReference type="RefSeq" id="WP_062687812.1">
    <property type="nucleotide sequence ID" value="NZ_AP024851.1"/>
</dbReference>
<dbReference type="GO" id="GO:0046872">
    <property type="term" value="F:metal ion binding"/>
    <property type="evidence" value="ECO:0007669"/>
    <property type="project" value="UniProtKB-KW"/>
</dbReference>
<feature type="transmembrane region" description="Helical" evidence="13">
    <location>
        <begin position="88"/>
        <end position="107"/>
    </location>
</feature>
<evidence type="ECO:0000256" key="3">
    <source>
        <dbReference type="ARBA" id="ARBA00022448"/>
    </source>
</evidence>
<reference evidence="15" key="1">
    <citation type="submission" date="2023-07" db="EMBL/GenBank/DDBJ databases">
        <title>Genome content predicts the carbon catabolic preferences of heterotrophic bacteria.</title>
        <authorList>
            <person name="Gralka M."/>
        </authorList>
    </citation>
    <scope>NUCLEOTIDE SEQUENCE</scope>
    <source>
        <strain evidence="15">G2M05</strain>
    </source>
</reference>
<dbReference type="GO" id="GO:0005886">
    <property type="term" value="C:plasma membrane"/>
    <property type="evidence" value="ECO:0007669"/>
    <property type="project" value="UniProtKB-SubCell"/>
</dbReference>
<comment type="cofactor">
    <cofactor evidence="1">
        <name>heme b</name>
        <dbReference type="ChEBI" id="CHEBI:60344"/>
    </cofactor>
</comment>
<evidence type="ECO:0000256" key="11">
    <source>
        <dbReference type="ARBA" id="ARBA00023136"/>
    </source>
</evidence>